<proteinExistence type="predicted"/>
<evidence type="ECO:0000256" key="1">
    <source>
        <dbReference type="SAM" id="MobiDB-lite"/>
    </source>
</evidence>
<protein>
    <submittedName>
        <fullName evidence="2">Putative replication protein</fullName>
    </submittedName>
</protein>
<accession>A0A1I9XGE7</accession>
<name>A0A1I9XGE7_9VIRU</name>
<sequence length="191" mass="21295">MESIGSTRGTILMFPWMTIMPPSLQSIPISTFSNGKWERMEQSTFRAMSSYRLPKVFVSLRPVTPRFTGKSEGAIRRKRLPIAPRRTRVKKVHGPSESLSTSTTPVSARTLLRTCVQVSECENCTIHTPMTCGSTPVITRTCALCSHLLREIPPQRWYSSLESQALARRATSEARRSSMTSMSSHATETSG</sequence>
<evidence type="ECO:0000313" key="2">
    <source>
        <dbReference type="EMBL" id="APA62669.1"/>
    </source>
</evidence>
<organism evidence="2">
    <name type="scientific">uncultured virus</name>
    <dbReference type="NCBI Taxonomy" id="340016"/>
    <lineage>
        <taxon>Viruses</taxon>
        <taxon>environmental samples</taxon>
    </lineage>
</organism>
<feature type="compositionally biased region" description="Low complexity" evidence="1">
    <location>
        <begin position="177"/>
        <end position="191"/>
    </location>
</feature>
<dbReference type="EMBL" id="KX246264">
    <property type="protein sequence ID" value="APA62669.1"/>
    <property type="molecule type" value="Genomic_DNA"/>
</dbReference>
<reference evidence="2" key="1">
    <citation type="journal article" date="2017" name="PLoS ONE">
        <title>Novel circular single-stranded DNA viruses among an asteroid, echinoid and holothurian (Phylum: Echinodermata).</title>
        <authorList>
            <person name="Jackson E.W."/>
            <person name="Bistolas K.S.I."/>
            <person name="Button J.B."/>
            <person name="Hewson I."/>
        </authorList>
    </citation>
    <scope>NUCLEOTIDE SEQUENCE</scope>
</reference>
<feature type="region of interest" description="Disordered" evidence="1">
    <location>
        <begin position="169"/>
        <end position="191"/>
    </location>
</feature>